<keyword evidence="1" id="KW-0175">Coiled coil</keyword>
<evidence type="ECO:0000313" key="3">
    <source>
        <dbReference type="EMBL" id="CAD8148072.1"/>
    </source>
</evidence>
<organism evidence="3 4">
    <name type="scientific">Paramecium pentaurelia</name>
    <dbReference type="NCBI Taxonomy" id="43138"/>
    <lineage>
        <taxon>Eukaryota</taxon>
        <taxon>Sar</taxon>
        <taxon>Alveolata</taxon>
        <taxon>Ciliophora</taxon>
        <taxon>Intramacronucleata</taxon>
        <taxon>Oligohymenophorea</taxon>
        <taxon>Peniculida</taxon>
        <taxon>Parameciidae</taxon>
        <taxon>Paramecium</taxon>
    </lineage>
</organism>
<feature type="coiled-coil region" evidence="1">
    <location>
        <begin position="292"/>
        <end position="333"/>
    </location>
</feature>
<evidence type="ECO:0000313" key="4">
    <source>
        <dbReference type="Proteomes" id="UP000689195"/>
    </source>
</evidence>
<reference evidence="3" key="1">
    <citation type="submission" date="2021-01" db="EMBL/GenBank/DDBJ databases">
        <authorList>
            <consortium name="Genoscope - CEA"/>
            <person name="William W."/>
        </authorList>
    </citation>
    <scope>NUCLEOTIDE SEQUENCE</scope>
</reference>
<comment type="caution">
    <text evidence="3">The sequence shown here is derived from an EMBL/GenBank/DDBJ whole genome shotgun (WGS) entry which is preliminary data.</text>
</comment>
<keyword evidence="4" id="KW-1185">Reference proteome</keyword>
<gene>
    <name evidence="3" type="ORF">PPENT_87.1.T0170285</name>
</gene>
<name>A0A8S1TBF6_9CILI</name>
<protein>
    <submittedName>
        <fullName evidence="3">Uncharacterized protein</fullName>
    </submittedName>
</protein>
<evidence type="ECO:0000256" key="1">
    <source>
        <dbReference type="SAM" id="Coils"/>
    </source>
</evidence>
<dbReference type="EMBL" id="CAJJDO010000017">
    <property type="protein sequence ID" value="CAD8148072.1"/>
    <property type="molecule type" value="Genomic_DNA"/>
</dbReference>
<accession>A0A8S1TBF6</accession>
<feature type="region of interest" description="Disordered" evidence="2">
    <location>
        <begin position="1"/>
        <end position="31"/>
    </location>
</feature>
<proteinExistence type="predicted"/>
<feature type="coiled-coil region" evidence="1">
    <location>
        <begin position="45"/>
        <end position="86"/>
    </location>
</feature>
<feature type="compositionally biased region" description="Polar residues" evidence="2">
    <location>
        <begin position="10"/>
        <end position="25"/>
    </location>
</feature>
<dbReference type="AlphaFoldDB" id="A0A8S1TBF6"/>
<dbReference type="OrthoDB" id="2136082at2759"/>
<sequence length="559" mass="66759">MSYYIRSKLTRPQTTSNHNKPLDNSSIRESRLIKQYTTPKMGREKENLYDENIKLKSQLNEQTQQLLQAKSKIQQLERELQRFENLIEGSIKPETSSQKVQIEKYGLIMKMKTKQKQLILELQSKNKELIELKRTMRFTNYQELEIELQNYIDETIRLRQKLEYNEQMIAIQSSAEPLEKQILHLEKIVKILQRDNQELNQKQLNNDIITSKLQIQLEESLKQNEKQLNEIISYEKIIKDLNEYNKQCNDLISQLQVQNKVQIQSQQNTTSDELFKIQSQLEQLQNKYSLEMDTKIQEIRSLKTEIQRLNLHIQEMEKLIENQEDKIREIEFSIYSPVSRVGQIEPPLQNGFQIMKIEMKSQIMKKKLPKVQFSDIREICMKVRLNLFKNRVQYQDIDKYFNESEELSIHQVKNILHKPPFEIHDHEQIKLLSRYLIEDNAEDYVMYDQDRTNQTAIINSVMKKIVGKYEILSSEEEQSILQSIQQKLNPSLIETIQMMLTKKKNLLPGTCEQCDLDQALKFHEIQFSHREQERFNLICFEVSNSLDIINYERLLAYFK</sequence>
<evidence type="ECO:0000256" key="2">
    <source>
        <dbReference type="SAM" id="MobiDB-lite"/>
    </source>
</evidence>
<dbReference type="Proteomes" id="UP000689195">
    <property type="component" value="Unassembled WGS sequence"/>
</dbReference>
<feature type="coiled-coil region" evidence="1">
    <location>
        <begin position="115"/>
        <end position="202"/>
    </location>
</feature>